<dbReference type="PROSITE" id="PS50075">
    <property type="entry name" value="CARRIER"/>
    <property type="match status" value="1"/>
</dbReference>
<reference evidence="2 3" key="1">
    <citation type="submission" date="2017-10" db="EMBL/GenBank/DDBJ databases">
        <title>Genomics of the genus Arcobacter.</title>
        <authorList>
            <person name="Perez-Cataluna A."/>
            <person name="Figueras M.J."/>
        </authorList>
    </citation>
    <scope>NUCLEOTIDE SEQUENCE [LARGE SCALE GENOMIC DNA]</scope>
    <source>
        <strain evidence="2 3">CECT 9230</strain>
    </source>
</reference>
<feature type="domain" description="Carrier" evidence="1">
    <location>
        <begin position="1"/>
        <end position="84"/>
    </location>
</feature>
<keyword evidence="3" id="KW-1185">Reference proteome</keyword>
<dbReference type="Gene3D" id="1.10.1200.10">
    <property type="entry name" value="ACP-like"/>
    <property type="match status" value="1"/>
</dbReference>
<proteinExistence type="predicted"/>
<name>A0A366MRR0_9BACT</name>
<organism evidence="2 3">
    <name type="scientific">Aliarcobacter vitoriensis</name>
    <dbReference type="NCBI Taxonomy" id="2011099"/>
    <lineage>
        <taxon>Bacteria</taxon>
        <taxon>Pseudomonadati</taxon>
        <taxon>Campylobacterota</taxon>
        <taxon>Epsilonproteobacteria</taxon>
        <taxon>Campylobacterales</taxon>
        <taxon>Arcobacteraceae</taxon>
        <taxon>Aliarcobacter</taxon>
    </lineage>
</organism>
<dbReference type="Pfam" id="PF00550">
    <property type="entry name" value="PP-binding"/>
    <property type="match status" value="1"/>
</dbReference>
<comment type="caution">
    <text evidence="2">The sequence shown here is derived from an EMBL/GenBank/DDBJ whole genome shotgun (WGS) entry which is preliminary data.</text>
</comment>
<dbReference type="SUPFAM" id="SSF47336">
    <property type="entry name" value="ACP-like"/>
    <property type="match status" value="1"/>
</dbReference>
<gene>
    <name evidence="2" type="ORF">CRU91_11420</name>
</gene>
<dbReference type="Proteomes" id="UP000252669">
    <property type="component" value="Unassembled WGS sequence"/>
</dbReference>
<dbReference type="RefSeq" id="WP_113895348.1">
    <property type="nucleotide sequence ID" value="NZ_JANJGA010000024.1"/>
</dbReference>
<dbReference type="InterPro" id="IPR009081">
    <property type="entry name" value="PP-bd_ACP"/>
</dbReference>
<evidence type="ECO:0000313" key="3">
    <source>
        <dbReference type="Proteomes" id="UP000252669"/>
    </source>
</evidence>
<accession>A0A366MRR0</accession>
<protein>
    <submittedName>
        <fullName evidence="2">Acyl carrier protein</fullName>
    </submittedName>
</protein>
<sequence length="85" mass="9545">MAILIDDFKQKLIDSLKLEDMSIKDIEDNSPLFGEEGLGLDSVDSIELVLIIEKEYGVKISNSADYKTIFSSASNLLEYINNSRK</sequence>
<dbReference type="EMBL" id="PDKB01000026">
    <property type="protein sequence ID" value="RBQ28022.1"/>
    <property type="molecule type" value="Genomic_DNA"/>
</dbReference>
<dbReference type="AlphaFoldDB" id="A0A366MRR0"/>
<evidence type="ECO:0000313" key="2">
    <source>
        <dbReference type="EMBL" id="RBQ28022.1"/>
    </source>
</evidence>
<dbReference type="InterPro" id="IPR036736">
    <property type="entry name" value="ACP-like_sf"/>
</dbReference>
<dbReference type="OrthoDB" id="9803943at2"/>
<evidence type="ECO:0000259" key="1">
    <source>
        <dbReference type="PROSITE" id="PS50075"/>
    </source>
</evidence>